<keyword evidence="1" id="KW-0812">Transmembrane</keyword>
<evidence type="ECO:0000313" key="3">
    <source>
        <dbReference type="Proteomes" id="UP000197058"/>
    </source>
</evidence>
<dbReference type="RefSeq" id="WP_084756261.1">
    <property type="nucleotide sequence ID" value="NZ_CP022046.2"/>
</dbReference>
<protein>
    <submittedName>
        <fullName evidence="2">Uncharacterized protein</fullName>
    </submittedName>
</protein>
<keyword evidence="1" id="KW-0472">Membrane</keyword>
<evidence type="ECO:0000256" key="1">
    <source>
        <dbReference type="SAM" id="Phobius"/>
    </source>
</evidence>
<proteinExistence type="predicted"/>
<feature type="transmembrane region" description="Helical" evidence="1">
    <location>
        <begin position="86"/>
        <end position="107"/>
    </location>
</feature>
<organism evidence="2 3">
    <name type="scientific">Mammaliicoccus sciuri</name>
    <name type="common">Staphylococcus sciuri</name>
    <dbReference type="NCBI Taxonomy" id="1296"/>
    <lineage>
        <taxon>Bacteria</taxon>
        <taxon>Bacillati</taxon>
        <taxon>Bacillota</taxon>
        <taxon>Bacilli</taxon>
        <taxon>Bacillales</taxon>
        <taxon>Staphylococcaceae</taxon>
        <taxon>Mammaliicoccus</taxon>
    </lineage>
</organism>
<dbReference type="KEGG" id="sscu:CEP64_13040"/>
<accession>A0AAI8DKS8</accession>
<dbReference type="EMBL" id="CP022046">
    <property type="protein sequence ID" value="ASE35471.1"/>
    <property type="molecule type" value="Genomic_DNA"/>
</dbReference>
<name>A0AAI8DKS8_MAMSC</name>
<feature type="transmembrane region" description="Helical" evidence="1">
    <location>
        <begin position="59"/>
        <end position="80"/>
    </location>
</feature>
<gene>
    <name evidence="2" type="ORF">CEP64_13040</name>
</gene>
<feature type="transmembrane region" description="Helical" evidence="1">
    <location>
        <begin position="28"/>
        <end position="47"/>
    </location>
</feature>
<dbReference type="AlphaFoldDB" id="A0AAI8DKS8"/>
<dbReference type="Proteomes" id="UP000197058">
    <property type="component" value="Chromosome"/>
</dbReference>
<evidence type="ECO:0000313" key="2">
    <source>
        <dbReference type="EMBL" id="ASE35471.1"/>
    </source>
</evidence>
<keyword evidence="1" id="KW-1133">Transmembrane helix</keyword>
<reference evidence="3" key="1">
    <citation type="submission" date="2017-06" db="EMBL/GenBank/DDBJ databases">
        <title>FDA dAtabase for Regulatory Grade micrObial Sequences (FDA-ARGOS): Supporting development and validation of Infectious Disease Dx tests.</title>
        <authorList>
            <person name="Goldberg B."/>
            <person name="Campos J."/>
            <person name="Tallon L."/>
            <person name="Sadzewicz L."/>
            <person name="Sengamalay N."/>
            <person name="Ott S."/>
            <person name="Godinez A."/>
            <person name="Nagaraj S."/>
            <person name="Vavikolanu K."/>
            <person name="Nadendla S."/>
            <person name="George J."/>
            <person name="Geyer C."/>
            <person name="Sichtig H."/>
        </authorList>
    </citation>
    <scope>NUCLEOTIDE SEQUENCE [LARGE SCALE GENOMIC DNA]</scope>
    <source>
        <strain evidence="3">FDAARGOS_285</strain>
    </source>
</reference>
<sequence>MVELFVVLGVILTNVIYDVIVYMTHNDISYMICLFAYSIGIYLRYQFHESQIHVTRRQRIKALFINLTIFMSMSLGFILLKAAGWANIYTMLIYYFFIVGVIILYINRKNTQVRDSRDK</sequence>